<dbReference type="RefSeq" id="WP_116065671.1">
    <property type="nucleotide sequence ID" value="NZ_QRDZ01000054.1"/>
</dbReference>
<accession>A0A3D9HTK4</accession>
<dbReference type="Proteomes" id="UP000256977">
    <property type="component" value="Unassembled WGS sequence"/>
</dbReference>
<gene>
    <name evidence="1" type="ORF">DFP98_1546</name>
</gene>
<keyword evidence="2" id="KW-1185">Reference proteome</keyword>
<comment type="caution">
    <text evidence="1">The sequence shown here is derived from an EMBL/GenBank/DDBJ whole genome shotgun (WGS) entry which is preliminary data.</text>
</comment>
<dbReference type="Pfam" id="PF08713">
    <property type="entry name" value="DNA_alkylation"/>
    <property type="match status" value="1"/>
</dbReference>
<protein>
    <submittedName>
        <fullName evidence="1">3-methyladenine DNA glycosylase AlkC</fullName>
    </submittedName>
</protein>
<dbReference type="InterPro" id="IPR014825">
    <property type="entry name" value="DNA_alkylation"/>
</dbReference>
<name>A0A3D9HTK4_9BACL</name>
<reference evidence="1 2" key="1">
    <citation type="submission" date="2018-07" db="EMBL/GenBank/DDBJ databases">
        <title>Genomic Encyclopedia of Type Strains, Phase III (KMG-III): the genomes of soil and plant-associated and newly described type strains.</title>
        <authorList>
            <person name="Whitman W."/>
        </authorList>
    </citation>
    <scope>NUCLEOTIDE SEQUENCE [LARGE SCALE GENOMIC DNA]</scope>
    <source>
        <strain evidence="1 2">CECT 7287</strain>
    </source>
</reference>
<dbReference type="Gene3D" id="1.25.40.290">
    <property type="entry name" value="ARM repeat domains"/>
    <property type="match status" value="1"/>
</dbReference>
<dbReference type="SUPFAM" id="SSF48371">
    <property type="entry name" value="ARM repeat"/>
    <property type="match status" value="1"/>
</dbReference>
<evidence type="ECO:0000313" key="1">
    <source>
        <dbReference type="EMBL" id="RED52843.1"/>
    </source>
</evidence>
<dbReference type="EMBL" id="QRDZ01000054">
    <property type="protein sequence ID" value="RED52843.1"/>
    <property type="molecule type" value="Genomic_DNA"/>
</dbReference>
<dbReference type="InterPro" id="IPR016024">
    <property type="entry name" value="ARM-type_fold"/>
</dbReference>
<dbReference type="OrthoDB" id="9797162at2"/>
<dbReference type="AlphaFoldDB" id="A0A3D9HTK4"/>
<evidence type="ECO:0000313" key="2">
    <source>
        <dbReference type="Proteomes" id="UP000256977"/>
    </source>
</evidence>
<sequence>MEQQLEAASLANRKGARKVNDIPAEVMKLLQSGELETVNLTEWLAIDHRLLLEHVACELELDPYIEELLAKLPISGEKKIMTVIPKIAQAWLILLDRLPDERGRAIFGKLSSHRSDSVRCWAAYIVGLQQHSLERRLALIRPFAADRHFGVRELAWMAVRESAARELNKAILLLQAWTQDEDANLRRFSVEVIRPRGVWAKHIPELKNDPSLALPLLEPLKSDPSKYVQDSVANWLNDAGKTQPEWVVELCRAWFAASDTKMTKRIVTRAQRSMNPSTSSN</sequence>
<proteinExistence type="predicted"/>
<organism evidence="1 2">
    <name type="scientific">Cohnella phaseoli</name>
    <dbReference type="NCBI Taxonomy" id="456490"/>
    <lineage>
        <taxon>Bacteria</taxon>
        <taxon>Bacillati</taxon>
        <taxon>Bacillota</taxon>
        <taxon>Bacilli</taxon>
        <taxon>Bacillales</taxon>
        <taxon>Paenibacillaceae</taxon>
        <taxon>Cohnella</taxon>
    </lineage>
</organism>